<dbReference type="PANTHER" id="PTHR11669">
    <property type="entry name" value="REPLICATION FACTOR C / DNA POLYMERASE III GAMMA-TAU SUBUNIT"/>
    <property type="match status" value="1"/>
</dbReference>
<evidence type="ECO:0000313" key="9">
    <source>
        <dbReference type="EMBL" id="GAJ40574.1"/>
    </source>
</evidence>
<evidence type="ECO:0000256" key="4">
    <source>
        <dbReference type="ARBA" id="ARBA00022695"/>
    </source>
</evidence>
<dbReference type="Pfam" id="PF13177">
    <property type="entry name" value="DNA_pol3_delta2"/>
    <property type="match status" value="1"/>
</dbReference>
<gene>
    <name evidence="9" type="primary">holB</name>
    <name evidence="9" type="ORF">GCA01S_046_00500</name>
</gene>
<comment type="caution">
    <text evidence="9">The sequence shown here is derived from an EMBL/GenBank/DDBJ whole genome shotgun (WGS) entry which is preliminary data.</text>
</comment>
<dbReference type="InterPro" id="IPR015199">
    <property type="entry name" value="DNA_pol_III_delta_C"/>
</dbReference>
<keyword evidence="10" id="KW-1185">Reference proteome</keyword>
<evidence type="ECO:0000256" key="2">
    <source>
        <dbReference type="ARBA" id="ARBA00014363"/>
    </source>
</evidence>
<comment type="catalytic activity">
    <reaction evidence="7">
        <text>DNA(n) + a 2'-deoxyribonucleoside 5'-triphosphate = DNA(n+1) + diphosphate</text>
        <dbReference type="Rhea" id="RHEA:22508"/>
        <dbReference type="Rhea" id="RHEA-COMP:17339"/>
        <dbReference type="Rhea" id="RHEA-COMP:17340"/>
        <dbReference type="ChEBI" id="CHEBI:33019"/>
        <dbReference type="ChEBI" id="CHEBI:61560"/>
        <dbReference type="ChEBI" id="CHEBI:173112"/>
        <dbReference type="EC" id="2.7.7.7"/>
    </reaction>
</comment>
<dbReference type="GO" id="GO:0008408">
    <property type="term" value="F:3'-5' exonuclease activity"/>
    <property type="evidence" value="ECO:0007669"/>
    <property type="project" value="InterPro"/>
</dbReference>
<organism evidence="9 10">
    <name type="scientific">Parageobacillus caldoxylosilyticus NBRC 107762</name>
    <dbReference type="NCBI Taxonomy" id="1220594"/>
    <lineage>
        <taxon>Bacteria</taxon>
        <taxon>Bacillati</taxon>
        <taxon>Bacillota</taxon>
        <taxon>Bacilli</taxon>
        <taxon>Bacillales</taxon>
        <taxon>Anoxybacillaceae</taxon>
        <taxon>Saccharococcus</taxon>
    </lineage>
</organism>
<evidence type="ECO:0000256" key="5">
    <source>
        <dbReference type="ARBA" id="ARBA00022705"/>
    </source>
</evidence>
<dbReference type="GO" id="GO:0006261">
    <property type="term" value="P:DNA-templated DNA replication"/>
    <property type="evidence" value="ECO:0007669"/>
    <property type="project" value="TreeGrafter"/>
</dbReference>
<dbReference type="FunFam" id="3.40.50.300:FF:001255">
    <property type="entry name" value="DNA polymerase III subunit delta"/>
    <property type="match status" value="1"/>
</dbReference>
<evidence type="ECO:0000256" key="1">
    <source>
        <dbReference type="ARBA" id="ARBA00012417"/>
    </source>
</evidence>
<dbReference type="EC" id="2.7.7.7" evidence="1"/>
<keyword evidence="4" id="KW-0548">Nucleotidyltransferase</keyword>
<proteinExistence type="predicted"/>
<dbReference type="Pfam" id="PF09115">
    <property type="entry name" value="DNApol3-delta_C"/>
    <property type="match status" value="1"/>
</dbReference>
<dbReference type="NCBIfam" id="TIGR00678">
    <property type="entry name" value="holB"/>
    <property type="match status" value="1"/>
</dbReference>
<dbReference type="GO" id="GO:0003887">
    <property type="term" value="F:DNA-directed DNA polymerase activity"/>
    <property type="evidence" value="ECO:0007669"/>
    <property type="project" value="InterPro"/>
</dbReference>
<dbReference type="EMBL" id="BAWO01000046">
    <property type="protein sequence ID" value="GAJ40574.1"/>
    <property type="molecule type" value="Genomic_DNA"/>
</dbReference>
<dbReference type="NCBIfam" id="NF005972">
    <property type="entry name" value="PRK08058.1"/>
    <property type="match status" value="1"/>
</dbReference>
<feature type="domain" description="DNA polymerase III delta subunit C-terminal" evidence="8">
    <location>
        <begin position="250"/>
        <end position="332"/>
    </location>
</feature>
<name>A0A023DGZ1_9BACL</name>
<evidence type="ECO:0000259" key="8">
    <source>
        <dbReference type="Pfam" id="PF09115"/>
    </source>
</evidence>
<dbReference type="Proteomes" id="UP000023561">
    <property type="component" value="Unassembled WGS sequence"/>
</dbReference>
<dbReference type="InterPro" id="IPR050238">
    <property type="entry name" value="DNA_Rep/Repair_Clamp_Loader"/>
</dbReference>
<keyword evidence="6" id="KW-0239">DNA-directed DNA polymerase</keyword>
<dbReference type="InterPro" id="IPR027417">
    <property type="entry name" value="P-loop_NTPase"/>
</dbReference>
<accession>A0A023DGZ1</accession>
<evidence type="ECO:0000313" key="10">
    <source>
        <dbReference type="Proteomes" id="UP000023561"/>
    </source>
</evidence>
<keyword evidence="5" id="KW-0235">DNA replication</keyword>
<dbReference type="SUPFAM" id="SSF52540">
    <property type="entry name" value="P-loop containing nucleoside triphosphate hydrolases"/>
    <property type="match status" value="1"/>
</dbReference>
<protein>
    <recommendedName>
        <fullName evidence="2">DNA polymerase III subunit delta'</fullName>
        <ecNumber evidence="1">2.7.7.7</ecNumber>
    </recommendedName>
</protein>
<dbReference type="AlphaFoldDB" id="A0A023DGZ1"/>
<dbReference type="PANTHER" id="PTHR11669:SF8">
    <property type="entry name" value="DNA POLYMERASE III SUBUNIT DELTA"/>
    <property type="match status" value="1"/>
</dbReference>
<keyword evidence="3" id="KW-0808">Transferase</keyword>
<sequence>MMTMTMQWEQLEQYQPVVVKMLTKSLEKGRVSHAYLFEGQRGTGKKAASLLLAKSLFCLHPLGIKPCNECRNCRRIDSGNHPDVHVIAPDGQSIKKEQIELLQQEFTKTAMEADKKLYIIEHADQMTTSAANSLLKFLEEPRPGTVAILLTEQYHRILETIVSRCQVFSFQPLPPALLANDLIEQQIPPHMAFLAAHVTNNYEEALELSRDSWFAQARKIVLQLYEMLKKNDLQALFFLHDQWVPHFQEKQQIDLGLDLLLYIYKDMLHIQLGQPDYVVYRDKIDDLQQWALACSQRQIVQSMEIILQAKARLNTTNMSVPLLMEQLILDLKEGKAFV</sequence>
<evidence type="ECO:0000256" key="3">
    <source>
        <dbReference type="ARBA" id="ARBA00022679"/>
    </source>
</evidence>
<dbReference type="InterPro" id="IPR004622">
    <property type="entry name" value="DNA_pol_HolB"/>
</dbReference>
<dbReference type="Gene3D" id="3.40.50.300">
    <property type="entry name" value="P-loop containing nucleotide triphosphate hydrolases"/>
    <property type="match status" value="1"/>
</dbReference>
<evidence type="ECO:0000256" key="7">
    <source>
        <dbReference type="ARBA" id="ARBA00049244"/>
    </source>
</evidence>
<evidence type="ECO:0000256" key="6">
    <source>
        <dbReference type="ARBA" id="ARBA00022932"/>
    </source>
</evidence>
<reference evidence="9 10" key="1">
    <citation type="submission" date="2014-04" db="EMBL/GenBank/DDBJ databases">
        <title>Whole genome shotgun sequence of Geobacillus caldoxylosilyticus NBRC 107762.</title>
        <authorList>
            <person name="Hosoyama A."/>
            <person name="Hosoyama Y."/>
            <person name="Katano-Makiyama Y."/>
            <person name="Tsuchikane K."/>
            <person name="Ohji S."/>
            <person name="Ichikawa N."/>
            <person name="Yamazoe A."/>
            <person name="Fujita N."/>
        </authorList>
    </citation>
    <scope>NUCLEOTIDE SEQUENCE [LARGE SCALE GENOMIC DNA]</scope>
    <source>
        <strain evidence="9 10">NBRC 107762</strain>
    </source>
</reference>